<evidence type="ECO:0000313" key="3">
    <source>
        <dbReference type="Proteomes" id="UP000199205"/>
    </source>
</evidence>
<dbReference type="InterPro" id="IPR051311">
    <property type="entry name" value="DedA_domain"/>
</dbReference>
<proteinExistence type="predicted"/>
<dbReference type="GO" id="GO:0005886">
    <property type="term" value="C:plasma membrane"/>
    <property type="evidence" value="ECO:0007669"/>
    <property type="project" value="TreeGrafter"/>
</dbReference>
<dbReference type="PANTHER" id="PTHR42709">
    <property type="entry name" value="ALKALINE PHOSPHATASE LIKE PROTEIN"/>
    <property type="match status" value="1"/>
</dbReference>
<dbReference type="OrthoDB" id="9810270at2"/>
<dbReference type="AlphaFoldDB" id="A0A1C3WDR6"/>
<dbReference type="PANTHER" id="PTHR42709:SF11">
    <property type="entry name" value="DEDA FAMILY PROTEIN"/>
    <property type="match status" value="1"/>
</dbReference>
<name>A0A1C3WDR6_9HYPH</name>
<keyword evidence="1" id="KW-1133">Transmembrane helix</keyword>
<feature type="transmembrane region" description="Helical" evidence="1">
    <location>
        <begin position="124"/>
        <end position="145"/>
    </location>
</feature>
<reference evidence="2 3" key="1">
    <citation type="submission" date="2016-08" db="EMBL/GenBank/DDBJ databases">
        <authorList>
            <person name="Seilhamer J.J."/>
        </authorList>
    </citation>
    <scope>NUCLEOTIDE SEQUENCE [LARGE SCALE GENOMIC DNA]</scope>
    <source>
        <strain evidence="2 3">P1-7</strain>
    </source>
</reference>
<dbReference type="EMBL" id="FMAF01000010">
    <property type="protein sequence ID" value="SCB38257.1"/>
    <property type="molecule type" value="Genomic_DNA"/>
</dbReference>
<gene>
    <name evidence="2" type="ORF">GA0061101_110159</name>
</gene>
<keyword evidence="1" id="KW-0812">Transmembrane</keyword>
<organism evidence="2 3">
    <name type="scientific">Rhizobium lusitanum</name>
    <dbReference type="NCBI Taxonomy" id="293958"/>
    <lineage>
        <taxon>Bacteria</taxon>
        <taxon>Pseudomonadati</taxon>
        <taxon>Pseudomonadota</taxon>
        <taxon>Alphaproteobacteria</taxon>
        <taxon>Hyphomicrobiales</taxon>
        <taxon>Rhizobiaceae</taxon>
        <taxon>Rhizobium/Agrobacterium group</taxon>
        <taxon>Rhizobium</taxon>
    </lineage>
</organism>
<feature type="transmembrane region" description="Helical" evidence="1">
    <location>
        <begin position="55"/>
        <end position="78"/>
    </location>
</feature>
<feature type="transmembrane region" description="Helical" evidence="1">
    <location>
        <begin position="176"/>
        <end position="194"/>
    </location>
</feature>
<sequence length="197" mass="21419">MLHRLYAWAAGLSTSKSAEAWLAGIAFVESSVFLVPADVLFIPMVLARPERAYRLAAVATIASVAGGIAGWLMGFYAYEAIARPVLAFYGKQEAFEHLRSYVDTRWIALLLLSSGFTHFPPIKVVTILSGVVHVNLLVFICLATIARGARFFLLGALLQRYGAVALTFIKKRRSSIFAISAVAVVVALLGYGLVRQL</sequence>
<dbReference type="Proteomes" id="UP000199205">
    <property type="component" value="Unassembled WGS sequence"/>
</dbReference>
<keyword evidence="1" id="KW-0472">Membrane</keyword>
<dbReference type="RefSeq" id="WP_092574799.1">
    <property type="nucleotide sequence ID" value="NZ_FMAF01000010.1"/>
</dbReference>
<feature type="transmembrane region" description="Helical" evidence="1">
    <location>
        <begin position="20"/>
        <end position="43"/>
    </location>
</feature>
<evidence type="ECO:0000313" key="2">
    <source>
        <dbReference type="EMBL" id="SCB38257.1"/>
    </source>
</evidence>
<evidence type="ECO:0000256" key="1">
    <source>
        <dbReference type="SAM" id="Phobius"/>
    </source>
</evidence>
<accession>A0A1C3WDR6</accession>
<protein>
    <submittedName>
        <fullName evidence="2">Membrane protein YqaA, SNARE-associated domain</fullName>
    </submittedName>
</protein>